<sequence>MTEITERSLIGVSIYQWTPESVALLEVLQPSFVLLGEMVWDRLD</sequence>
<gene>
    <name evidence="1" type="ORF">LCGC14_2356200</name>
</gene>
<organism evidence="1">
    <name type="scientific">marine sediment metagenome</name>
    <dbReference type="NCBI Taxonomy" id="412755"/>
    <lineage>
        <taxon>unclassified sequences</taxon>
        <taxon>metagenomes</taxon>
        <taxon>ecological metagenomes</taxon>
    </lineage>
</organism>
<reference evidence="1" key="1">
    <citation type="journal article" date="2015" name="Nature">
        <title>Complex archaea that bridge the gap between prokaryotes and eukaryotes.</title>
        <authorList>
            <person name="Spang A."/>
            <person name="Saw J.H."/>
            <person name="Jorgensen S.L."/>
            <person name="Zaremba-Niedzwiedzka K."/>
            <person name="Martijn J."/>
            <person name="Lind A.E."/>
            <person name="van Eijk R."/>
            <person name="Schleper C."/>
            <person name="Guy L."/>
            <person name="Ettema T.J."/>
        </authorList>
    </citation>
    <scope>NUCLEOTIDE SEQUENCE</scope>
</reference>
<comment type="caution">
    <text evidence="1">The sequence shown here is derived from an EMBL/GenBank/DDBJ whole genome shotgun (WGS) entry which is preliminary data.</text>
</comment>
<protein>
    <submittedName>
        <fullName evidence="1">Uncharacterized protein</fullName>
    </submittedName>
</protein>
<proteinExistence type="predicted"/>
<accession>A0A0F9CV87</accession>
<dbReference type="EMBL" id="LAZR01034408">
    <property type="protein sequence ID" value="KKL45391.1"/>
    <property type="molecule type" value="Genomic_DNA"/>
</dbReference>
<feature type="non-terminal residue" evidence="1">
    <location>
        <position position="44"/>
    </location>
</feature>
<evidence type="ECO:0000313" key="1">
    <source>
        <dbReference type="EMBL" id="KKL45391.1"/>
    </source>
</evidence>
<name>A0A0F9CV87_9ZZZZ</name>
<dbReference type="AlphaFoldDB" id="A0A0F9CV87"/>